<keyword evidence="1 4" id="KW-0378">Hydrolase</keyword>
<protein>
    <submittedName>
        <fullName evidence="4">Epoxide hydrolase</fullName>
    </submittedName>
</protein>
<dbReference type="EMBL" id="AZHE01000004">
    <property type="protein sequence ID" value="KHN99461.1"/>
    <property type="molecule type" value="Genomic_DNA"/>
</dbReference>
<gene>
    <name evidence="4" type="ORF">MAM_02314</name>
</gene>
<dbReference type="InterPro" id="IPR029058">
    <property type="entry name" value="AB_hydrolase_fold"/>
</dbReference>
<dbReference type="STRING" id="1081103.A0A0B2WTQ6"/>
<evidence type="ECO:0000313" key="5">
    <source>
        <dbReference type="Proteomes" id="UP000030816"/>
    </source>
</evidence>
<comment type="similarity">
    <text evidence="2">Belongs to the AB hydrolase superfamily. Epoxide hydrolase family.</text>
</comment>
<dbReference type="PRINTS" id="PR00412">
    <property type="entry name" value="EPOXHYDRLASE"/>
</dbReference>
<dbReference type="SUPFAM" id="SSF53474">
    <property type="entry name" value="alpha/beta-Hydrolases"/>
    <property type="match status" value="1"/>
</dbReference>
<dbReference type="Pfam" id="PF00561">
    <property type="entry name" value="Abhydrolase_1"/>
    <property type="match status" value="1"/>
</dbReference>
<dbReference type="AlphaFoldDB" id="A0A0B2WTQ6"/>
<dbReference type="Gene3D" id="3.40.50.1820">
    <property type="entry name" value="alpha/beta hydrolase"/>
    <property type="match status" value="1"/>
</dbReference>
<dbReference type="GeneID" id="63736769"/>
<sequence length="340" mass="37437">MTSKLVPDDPRVREETVSVRGKRYNYILGEPDSPPVETVFLIHGFPDMNFGWRCQIPYLVSLGLRVVAPNMLGYAGTSRPDDLAQFSHKSISADLKELAASFVGQDGQIILGGHDWGGALVWRTVLWHPELVKAVFSVCTPFAPPNPVWIPLEDHIAAGRLTNFKYQLQLAGPHVERELGSEEKVRHFLNAMFGGRGKDGKTGFSTSEGVLLDDLAALGPSPLVSEEELDHYACRYMLQSAPPMRGPLNWYRTRRINYEEELALTKDFKPIETPALFIGATNDSALPPAMAAGMGKWFKDLTRAEVEASHWALTQTPDDVNSLIGAWLGKVLGGAVKASL</sequence>
<dbReference type="OrthoDB" id="408373at2759"/>
<dbReference type="PANTHER" id="PTHR43329">
    <property type="entry name" value="EPOXIDE HYDROLASE"/>
    <property type="match status" value="1"/>
</dbReference>
<name>A0A0B2WTQ6_METAS</name>
<evidence type="ECO:0000256" key="2">
    <source>
        <dbReference type="ARBA" id="ARBA00038334"/>
    </source>
</evidence>
<evidence type="ECO:0000259" key="3">
    <source>
        <dbReference type="Pfam" id="PF00561"/>
    </source>
</evidence>
<dbReference type="Proteomes" id="UP000030816">
    <property type="component" value="Unassembled WGS sequence"/>
</dbReference>
<reference evidence="4 5" key="1">
    <citation type="journal article" date="2014" name="Proc. Natl. Acad. Sci. U.S.A.">
        <title>Trajectory and genomic determinants of fungal-pathogen speciation and host adaptation.</title>
        <authorList>
            <person name="Hu X."/>
            <person name="Xiao G."/>
            <person name="Zheng P."/>
            <person name="Shang Y."/>
            <person name="Su Y."/>
            <person name="Zhang X."/>
            <person name="Liu X."/>
            <person name="Zhan S."/>
            <person name="St Leger R.J."/>
            <person name="Wang C."/>
        </authorList>
    </citation>
    <scope>NUCLEOTIDE SEQUENCE [LARGE SCALE GENOMIC DNA]</scope>
    <source>
        <strain evidence="4 5">ARSEF 1941</strain>
    </source>
</reference>
<dbReference type="GO" id="GO:0016787">
    <property type="term" value="F:hydrolase activity"/>
    <property type="evidence" value="ECO:0007669"/>
    <property type="project" value="UniProtKB-KW"/>
</dbReference>
<dbReference type="InterPro" id="IPR000639">
    <property type="entry name" value="Epox_hydrolase-like"/>
</dbReference>
<evidence type="ECO:0000256" key="1">
    <source>
        <dbReference type="ARBA" id="ARBA00022801"/>
    </source>
</evidence>
<accession>A0A0B2WTQ6</accession>
<dbReference type="RefSeq" id="XP_040680527.1">
    <property type="nucleotide sequence ID" value="XM_040821113.1"/>
</dbReference>
<dbReference type="InterPro" id="IPR000073">
    <property type="entry name" value="AB_hydrolase_1"/>
</dbReference>
<proteinExistence type="inferred from homology"/>
<keyword evidence="5" id="KW-1185">Reference proteome</keyword>
<dbReference type="HOGENOM" id="CLU_020336_7_5_1"/>
<feature type="domain" description="AB hydrolase-1" evidence="3">
    <location>
        <begin position="38"/>
        <end position="313"/>
    </location>
</feature>
<comment type="caution">
    <text evidence="4">The sequence shown here is derived from an EMBL/GenBank/DDBJ whole genome shotgun (WGS) entry which is preliminary data.</text>
</comment>
<evidence type="ECO:0000313" key="4">
    <source>
        <dbReference type="EMBL" id="KHN99461.1"/>
    </source>
</evidence>
<organism evidence="4 5">
    <name type="scientific">Metarhizium album (strain ARSEF 1941)</name>
    <dbReference type="NCBI Taxonomy" id="1081103"/>
    <lineage>
        <taxon>Eukaryota</taxon>
        <taxon>Fungi</taxon>
        <taxon>Dikarya</taxon>
        <taxon>Ascomycota</taxon>
        <taxon>Pezizomycotina</taxon>
        <taxon>Sordariomycetes</taxon>
        <taxon>Hypocreomycetidae</taxon>
        <taxon>Hypocreales</taxon>
        <taxon>Clavicipitaceae</taxon>
        <taxon>Metarhizium</taxon>
    </lineage>
</organism>